<dbReference type="EMBL" id="SGIS01000026">
    <property type="protein sequence ID" value="RZF63460.1"/>
    <property type="molecule type" value="Genomic_DNA"/>
</dbReference>
<dbReference type="InterPro" id="IPR009959">
    <property type="entry name" value="Cyclase_SnoaL-like"/>
</dbReference>
<dbReference type="RefSeq" id="WP_130159147.1">
    <property type="nucleotide sequence ID" value="NZ_SGIS01000026.1"/>
</dbReference>
<dbReference type="Gene3D" id="3.10.450.50">
    <property type="match status" value="1"/>
</dbReference>
<dbReference type="Proteomes" id="UP000292085">
    <property type="component" value="Unassembled WGS sequence"/>
</dbReference>
<evidence type="ECO:0000313" key="2">
    <source>
        <dbReference type="Proteomes" id="UP000292085"/>
    </source>
</evidence>
<proteinExistence type="predicted"/>
<name>A0A4Q6XT66_9SPHN</name>
<protein>
    <recommendedName>
        <fullName evidence="3">Ester cyclase</fullName>
    </recommendedName>
</protein>
<dbReference type="OrthoDB" id="7502575at2"/>
<dbReference type="InterPro" id="IPR032710">
    <property type="entry name" value="NTF2-like_dom_sf"/>
</dbReference>
<accession>A0A4Q6XT66</accession>
<evidence type="ECO:0000313" key="1">
    <source>
        <dbReference type="EMBL" id="RZF63460.1"/>
    </source>
</evidence>
<dbReference type="SUPFAM" id="SSF54427">
    <property type="entry name" value="NTF2-like"/>
    <property type="match status" value="1"/>
</dbReference>
<reference evidence="1 2" key="1">
    <citation type="submission" date="2019-02" db="EMBL/GenBank/DDBJ databases">
        <authorList>
            <person name="Li Y."/>
        </authorList>
    </citation>
    <scope>NUCLEOTIDE SEQUENCE [LARGE SCALE GENOMIC DNA]</scope>
    <source>
        <strain evidence="1 2">3-7</strain>
    </source>
</reference>
<gene>
    <name evidence="1" type="ORF">EWE75_16255</name>
</gene>
<dbReference type="Pfam" id="PF07366">
    <property type="entry name" value="SnoaL"/>
    <property type="match status" value="1"/>
</dbReference>
<evidence type="ECO:0008006" key="3">
    <source>
        <dbReference type="Google" id="ProtNLM"/>
    </source>
</evidence>
<comment type="caution">
    <text evidence="1">The sequence shown here is derived from an EMBL/GenBank/DDBJ whole genome shotgun (WGS) entry which is preliminary data.</text>
</comment>
<dbReference type="GO" id="GO:0030638">
    <property type="term" value="P:polyketide metabolic process"/>
    <property type="evidence" value="ECO:0007669"/>
    <property type="project" value="InterPro"/>
</dbReference>
<organism evidence="1 2">
    <name type="scientific">Sphingomonas populi</name>
    <dbReference type="NCBI Taxonomy" id="2484750"/>
    <lineage>
        <taxon>Bacteria</taxon>
        <taxon>Pseudomonadati</taxon>
        <taxon>Pseudomonadota</taxon>
        <taxon>Alphaproteobacteria</taxon>
        <taxon>Sphingomonadales</taxon>
        <taxon>Sphingomonadaceae</taxon>
        <taxon>Sphingomonas</taxon>
    </lineage>
</organism>
<dbReference type="AlphaFoldDB" id="A0A4Q6XT66"/>
<keyword evidence="2" id="KW-1185">Reference proteome</keyword>
<sequence>MPASIPPFTLEDFDMTPAKRAELTHGLTERQAFMGNRWMDMLRIVGAGRWEGYEDYFDTDKFTYSNPNRPDLASFAVWSAGGRELLTTFPPCVYRTLGIWARGDDEICTFNHHHGKHTGGPYMGVQPTGNELNVLWFSRVKFEGDKIVQIYSISDVLSMLIDLEVISAPQPVDPYK</sequence>